<name>A0A7S7NKL9_PALFE</name>
<dbReference type="AlphaFoldDB" id="A0A7S7NKL9"/>
<feature type="chain" id="PRO_5032668582" evidence="1">
    <location>
        <begin position="21"/>
        <end position="426"/>
    </location>
</feature>
<evidence type="ECO:0000256" key="1">
    <source>
        <dbReference type="SAM" id="SignalP"/>
    </source>
</evidence>
<reference evidence="2 3" key="1">
    <citation type="submission" date="2020-10" db="EMBL/GenBank/DDBJ databases">
        <title>Complete genome sequence of Paludibaculum fermentans P105T, a facultatively anaerobic acidobacterium capable of dissimilatory Fe(III) reduction.</title>
        <authorList>
            <person name="Dedysh S.N."/>
            <person name="Beletsky A.V."/>
            <person name="Kulichevskaya I.S."/>
            <person name="Mardanov A.V."/>
            <person name="Ravin N.V."/>
        </authorList>
    </citation>
    <scope>NUCLEOTIDE SEQUENCE [LARGE SCALE GENOMIC DNA]</scope>
    <source>
        <strain evidence="2 3">P105</strain>
    </source>
</reference>
<protein>
    <submittedName>
        <fullName evidence="2">Uncharacterized protein</fullName>
    </submittedName>
</protein>
<keyword evidence="3" id="KW-1185">Reference proteome</keyword>
<gene>
    <name evidence="2" type="ORF">IRI77_21395</name>
</gene>
<proteinExistence type="predicted"/>
<dbReference type="KEGG" id="pfer:IRI77_21395"/>
<dbReference type="RefSeq" id="WP_194447048.1">
    <property type="nucleotide sequence ID" value="NZ_CP063849.1"/>
</dbReference>
<keyword evidence="1" id="KW-0732">Signal</keyword>
<sequence length="426" mass="47140">MRLAPVYLMLLSLQALPAQYDPKAPLTADTILMARIRSVVSQMMARMPNFTCVETIERSRREQTSKKFELLDTIRLEVALVDGKELYAWPGAKKFDESDVRQMVGGQGAIGTGDFALHAKSIYFSGNAKFEYKGQEVINGRPAHKFYFRVPMIGSYYLMRMGTAEGEVGYHGWVWNDVETLELTRLEMNIDEIPPQVPLKQGHKLLDYAPVKIGGETYTLPVGMDMSLTSMDGTESRNRTMFSSCRQYAGESTLIFEDPPPDAAAPKLAQTVIHLPEGVQVQLKLTSSVDLGKSVVGDSLKFEVAKNVEKQGTVLLPKGAVVQMRIDMAVCRQFPTGHCFLALVPGQVSYENASGIFQAKLQFPALDKQLEMAFVNVRPEQRLPPAEIGQAAPGASIILLRGSRAKLSSGFNTTWRTLEGRGEDKP</sequence>
<feature type="signal peptide" evidence="1">
    <location>
        <begin position="1"/>
        <end position="20"/>
    </location>
</feature>
<accession>A0A7S7NKL9</accession>
<dbReference type="Proteomes" id="UP000593892">
    <property type="component" value="Chromosome"/>
</dbReference>
<organism evidence="2 3">
    <name type="scientific">Paludibaculum fermentans</name>
    <dbReference type="NCBI Taxonomy" id="1473598"/>
    <lineage>
        <taxon>Bacteria</taxon>
        <taxon>Pseudomonadati</taxon>
        <taxon>Acidobacteriota</taxon>
        <taxon>Terriglobia</taxon>
        <taxon>Bryobacterales</taxon>
        <taxon>Bryobacteraceae</taxon>
        <taxon>Paludibaculum</taxon>
    </lineage>
</organism>
<evidence type="ECO:0000313" key="3">
    <source>
        <dbReference type="Proteomes" id="UP000593892"/>
    </source>
</evidence>
<evidence type="ECO:0000313" key="2">
    <source>
        <dbReference type="EMBL" id="QOY85378.1"/>
    </source>
</evidence>
<dbReference type="EMBL" id="CP063849">
    <property type="protein sequence ID" value="QOY85378.1"/>
    <property type="molecule type" value="Genomic_DNA"/>
</dbReference>